<gene>
    <name evidence="2" type="ORF">HJG59_005520</name>
</gene>
<dbReference type="GO" id="GO:0016740">
    <property type="term" value="F:transferase activity"/>
    <property type="evidence" value="ECO:0007669"/>
    <property type="project" value="UniProtKB-KW"/>
</dbReference>
<keyword evidence="3" id="KW-1185">Reference proteome</keyword>
<keyword evidence="2" id="KW-0808">Transferase</keyword>
<proteinExistence type="predicted"/>
<comment type="caution">
    <text evidence="2">The sequence shown here is derived from an EMBL/GenBank/DDBJ whole genome shotgun (WGS) entry which is preliminary data.</text>
</comment>
<sequence length="177" mass="18194">MQAPALVPASQAQYMSCWTATSSRVRTPAPRHLRCRPCSSSAVLGSDMVPAEPASQWMPSPPDSPGVPRGSWTPQASGDPASVTAAARLLTCVIVEPPGVSPKGCQVLGSVKLRVLHWPPGGAVSMLSSPLELAVSHGCSRARLWPLCGPGPALGLPLPVPVHPALGAEAEPPQEPG</sequence>
<keyword evidence="2" id="KW-0315">Glutamine amidotransferase</keyword>
<evidence type="ECO:0000313" key="2">
    <source>
        <dbReference type="EMBL" id="KAF6398458.1"/>
    </source>
</evidence>
<reference evidence="2 3" key="1">
    <citation type="journal article" date="2020" name="Nature">
        <title>Six reference-quality genomes reveal evolution of bat adaptations.</title>
        <authorList>
            <person name="Jebb D."/>
            <person name="Huang Z."/>
            <person name="Pippel M."/>
            <person name="Hughes G.M."/>
            <person name="Lavrichenko K."/>
            <person name="Devanna P."/>
            <person name="Winkler S."/>
            <person name="Jermiin L.S."/>
            <person name="Skirmuntt E.C."/>
            <person name="Katzourakis A."/>
            <person name="Burkitt-Gray L."/>
            <person name="Ray D.A."/>
            <person name="Sullivan K.A.M."/>
            <person name="Roscito J.G."/>
            <person name="Kirilenko B.M."/>
            <person name="Davalos L.M."/>
            <person name="Corthals A.P."/>
            <person name="Power M.L."/>
            <person name="Jones G."/>
            <person name="Ransome R.D."/>
            <person name="Dechmann D.K.N."/>
            <person name="Locatelli A.G."/>
            <person name="Puechmaille S.J."/>
            <person name="Fedrigo O."/>
            <person name="Jarvis E.D."/>
            <person name="Hiller M."/>
            <person name="Vernes S.C."/>
            <person name="Myers E.W."/>
            <person name="Teeling E.C."/>
        </authorList>
    </citation>
    <scope>NUCLEOTIDE SEQUENCE [LARGE SCALE GENOMIC DNA]</scope>
    <source>
        <strain evidence="2">MMolMol1</strain>
        <tissue evidence="2">Muscle</tissue>
    </source>
</reference>
<dbReference type="AlphaFoldDB" id="A0A7J8BIC0"/>
<name>A0A7J8BIC0_MOLMO</name>
<evidence type="ECO:0000313" key="3">
    <source>
        <dbReference type="Proteomes" id="UP000550707"/>
    </source>
</evidence>
<dbReference type="Proteomes" id="UP000550707">
    <property type="component" value="Unassembled WGS sequence"/>
</dbReference>
<feature type="region of interest" description="Disordered" evidence="1">
    <location>
        <begin position="51"/>
        <end position="80"/>
    </location>
</feature>
<accession>A0A7J8BIC0</accession>
<protein>
    <submittedName>
        <fullName evidence="2">Glutamine amidotransferase like class 1 domain containing 1</fullName>
    </submittedName>
</protein>
<organism evidence="2 3">
    <name type="scientific">Molossus molossus</name>
    <name type="common">Pallas' mastiff bat</name>
    <name type="synonym">Vespertilio molossus</name>
    <dbReference type="NCBI Taxonomy" id="27622"/>
    <lineage>
        <taxon>Eukaryota</taxon>
        <taxon>Metazoa</taxon>
        <taxon>Chordata</taxon>
        <taxon>Craniata</taxon>
        <taxon>Vertebrata</taxon>
        <taxon>Euteleostomi</taxon>
        <taxon>Mammalia</taxon>
        <taxon>Eutheria</taxon>
        <taxon>Laurasiatheria</taxon>
        <taxon>Chiroptera</taxon>
        <taxon>Yangochiroptera</taxon>
        <taxon>Molossidae</taxon>
        <taxon>Molossus</taxon>
    </lineage>
</organism>
<dbReference type="EMBL" id="JACASF010000031">
    <property type="protein sequence ID" value="KAF6398458.1"/>
    <property type="molecule type" value="Genomic_DNA"/>
</dbReference>
<evidence type="ECO:0000256" key="1">
    <source>
        <dbReference type="SAM" id="MobiDB-lite"/>
    </source>
</evidence>